<gene>
    <name evidence="2" type="ORF">MACJ_001295</name>
</gene>
<feature type="compositionally biased region" description="Polar residues" evidence="1">
    <location>
        <begin position="539"/>
        <end position="551"/>
    </location>
</feature>
<name>A0A976MAL5_THEOR</name>
<dbReference type="GO" id="GO:0005634">
    <property type="term" value="C:nucleus"/>
    <property type="evidence" value="ECO:0007669"/>
    <property type="project" value="InterPro"/>
</dbReference>
<dbReference type="InterPro" id="IPR031120">
    <property type="entry name" value="HIR1-like"/>
</dbReference>
<evidence type="ECO:0008006" key="4">
    <source>
        <dbReference type="Google" id="ProtNLM"/>
    </source>
</evidence>
<accession>A0A976MAL5</accession>
<dbReference type="InterPro" id="IPR015943">
    <property type="entry name" value="WD40/YVTN_repeat-like_dom_sf"/>
</dbReference>
<dbReference type="Gene3D" id="2.130.10.10">
    <property type="entry name" value="YVTN repeat-like/Quinoprotein amine dehydrogenase"/>
    <property type="match status" value="2"/>
</dbReference>
<dbReference type="GO" id="GO:0006351">
    <property type="term" value="P:DNA-templated transcription"/>
    <property type="evidence" value="ECO:0007669"/>
    <property type="project" value="InterPro"/>
</dbReference>
<dbReference type="InterPro" id="IPR001680">
    <property type="entry name" value="WD40_rpt"/>
</dbReference>
<dbReference type="SUPFAM" id="SSF50978">
    <property type="entry name" value="WD40 repeat-like"/>
    <property type="match status" value="1"/>
</dbReference>
<feature type="region of interest" description="Disordered" evidence="1">
    <location>
        <begin position="525"/>
        <end position="551"/>
    </location>
</feature>
<dbReference type="InterPro" id="IPR036322">
    <property type="entry name" value="WD40_repeat_dom_sf"/>
</dbReference>
<dbReference type="OrthoDB" id="1741719at2759"/>
<reference evidence="2" key="1">
    <citation type="submission" date="2022-07" db="EMBL/GenBank/DDBJ databases">
        <title>Evaluation of T. orientalis genome assembly methods using nanopore sequencing and analysis of variation between genomes.</title>
        <authorList>
            <person name="Yam J."/>
            <person name="Micallef M.L."/>
            <person name="Liu M."/>
            <person name="Djordjevic S.P."/>
            <person name="Bogema D.R."/>
            <person name="Jenkins C."/>
        </authorList>
    </citation>
    <scope>NUCLEOTIDE SEQUENCE</scope>
    <source>
        <strain evidence="2">Fish Creek</strain>
    </source>
</reference>
<dbReference type="Proteomes" id="UP000244803">
    <property type="component" value="Chromosome 2"/>
</dbReference>
<proteinExistence type="predicted"/>
<dbReference type="PANTHER" id="PTHR13831">
    <property type="entry name" value="MEMBER OF THE HIR1 FAMILY OF WD-REPEAT PROTEINS"/>
    <property type="match status" value="1"/>
</dbReference>
<dbReference type="SMART" id="SM00320">
    <property type="entry name" value="WD40"/>
    <property type="match status" value="5"/>
</dbReference>
<dbReference type="GO" id="GO:0000417">
    <property type="term" value="C:HIR complex"/>
    <property type="evidence" value="ECO:0007669"/>
    <property type="project" value="TreeGrafter"/>
</dbReference>
<protein>
    <recommendedName>
        <fullName evidence="4">Protein HIRA</fullName>
    </recommendedName>
</protein>
<dbReference type="EMBL" id="CP056068">
    <property type="protein sequence ID" value="UKJ90362.2"/>
    <property type="molecule type" value="Genomic_DNA"/>
</dbReference>
<feature type="region of interest" description="Disordered" evidence="1">
    <location>
        <begin position="747"/>
        <end position="768"/>
    </location>
</feature>
<feature type="compositionally biased region" description="Basic and acidic residues" evidence="1">
    <location>
        <begin position="525"/>
        <end position="538"/>
    </location>
</feature>
<dbReference type="Pfam" id="PF00400">
    <property type="entry name" value="WD40"/>
    <property type="match status" value="1"/>
</dbReference>
<dbReference type="GO" id="GO:0031491">
    <property type="term" value="F:nucleosome binding"/>
    <property type="evidence" value="ECO:0007669"/>
    <property type="project" value="TreeGrafter"/>
</dbReference>
<feature type="compositionally biased region" description="Basic and acidic residues" evidence="1">
    <location>
        <begin position="749"/>
        <end position="762"/>
    </location>
</feature>
<evidence type="ECO:0000256" key="1">
    <source>
        <dbReference type="SAM" id="MobiDB-lite"/>
    </source>
</evidence>
<dbReference type="PANTHER" id="PTHR13831:SF0">
    <property type="entry name" value="PROTEIN HIRA"/>
    <property type="match status" value="1"/>
</dbReference>
<dbReference type="GO" id="GO:0000785">
    <property type="term" value="C:chromatin"/>
    <property type="evidence" value="ECO:0007669"/>
    <property type="project" value="TreeGrafter"/>
</dbReference>
<sequence length="1377" mass="155010">MRIERLNNCCGSRGNLSAVDFQPHSRHDNIHRIATSGGTYVQIWAIAKSDDKLYALPVKCVLLYSFKEHSPYDVTTVRWSPNGKYLASTDSGGITNILRRNEKKTELMKKIIASKLSGDSADIPDSLEETTQVTKYTIKYDGTDKSKQTSSGISRISLTSKNVQVESKEVKSDSLNLLDYNNLDGNLESWEALATLSCPNNMGQLFDISWAPDSRSIIGGGMNGHVIVFDIHTKEIVAKFDALENKVDSSSGRGYIKSVAWDPMTLFVAVQSSNKEISVWRRSPPLPPGSPVKWTFKRVLYQDQLAKTSNADVLGGSRVSWAPNGKNVVFPNSSINTHEFSTCYRVNHNTAPFAQALGRNGYDKNQLQYHFDMSDHTIEPEPLMLRGHTARIRNVRFSPDIMKSNLAEAQGDEKYFLLAQSSDDNMLSVWRFKTVYGVLTSVECVCVIKNFLDEQSSIEDLSWGDFGRCLAVASSQGGLILIQFTYEDIGAKFHTNRIQGMNLQDMSQPSMDLFSYSDHVKDVREESRSGSEKMDADMNHTSNGNGRNSGPASFNTHTRMRLCNSNTGRDNSKIDEISFDSVSDNIDIIDDISIHGEISGNGIAIRDATCKNIVTRFCKNYENVVLTTYLFWHIAYTFVVACYRIYKCIIMYKMKLNEALLGRVMRRRTIVDMYGYRVLDFFYLCNFTVESQSKGNTSKKRVKGTKKIKTTHQIPQEILHEIWLDMDYGSENTLMGQYWNDSDYVPDLSQKENHTTENREDSPINEENADVVKARGMDVASVRLERPLKVPRTTRADRSRTTRSTMGGINLYNTGTYFNGSMFSHPVLRSSMAITVSSRKVLGVNFSKTVTSLTSALCCFEDLDFKIHWVHYLNRGYVTNMESLGDLVVVLAQKFDGESGTYLSVFNVVENTTLIYQQELEVTTVSIFNVFKYTDTYFCLISTNLRLVLLKYDGADGIKYMFDVDLGSSMRDNIIKIEVVNTSKNCTITLTEKLKRCSDRDRLSTHCLKTHPGPTSEFETSICQTNSCMGYPQKFRCDDQYLKLEDSLAFIVYKRNKTVSIFSEGYEEFELSTDHYEFTNNTLNSHYFNLESLFRFYQSGYNTELFAKMDYSGSLSSVMESFGIEYGGVEVTNLKGGGGDNDGICIGSGGNTKGGQNTGLNVSANTDDSNYQLAELVECPDGPLENHDLIRDRLKACLLIGSGWEYLLHLREYVKQLLTSGHVYEVAELAEDMYKCMVKHMDEPHSAASSANVREIRVFDVAKHQQLLPHCRSFLRCVLLPALSLVFTEITTQSEWNSELLEEFSSLSSKVASQCGPDPGPGHSPSQVPEFLCKISPCLDYSEQDRVSLPQVIFTDTHTLLENTSLDAERSSMGKHT</sequence>
<evidence type="ECO:0000313" key="3">
    <source>
        <dbReference type="Proteomes" id="UP000244803"/>
    </source>
</evidence>
<dbReference type="GO" id="GO:0006338">
    <property type="term" value="P:chromatin remodeling"/>
    <property type="evidence" value="ECO:0007669"/>
    <property type="project" value="TreeGrafter"/>
</dbReference>
<organism evidence="2 3">
    <name type="scientific">Theileria orientalis</name>
    <dbReference type="NCBI Taxonomy" id="68886"/>
    <lineage>
        <taxon>Eukaryota</taxon>
        <taxon>Sar</taxon>
        <taxon>Alveolata</taxon>
        <taxon>Apicomplexa</taxon>
        <taxon>Aconoidasida</taxon>
        <taxon>Piroplasmida</taxon>
        <taxon>Theileriidae</taxon>
        <taxon>Theileria</taxon>
    </lineage>
</organism>
<evidence type="ECO:0000313" key="2">
    <source>
        <dbReference type="EMBL" id="UKJ90362.2"/>
    </source>
</evidence>